<feature type="transmembrane region" description="Helical" evidence="6">
    <location>
        <begin position="145"/>
        <end position="169"/>
    </location>
</feature>
<evidence type="ECO:0000256" key="4">
    <source>
        <dbReference type="ARBA" id="ARBA00022989"/>
    </source>
</evidence>
<feature type="domain" description="RDD" evidence="7">
    <location>
        <begin position="27"/>
        <end position="183"/>
    </location>
</feature>
<proteinExistence type="predicted"/>
<keyword evidence="5 6" id="KW-0472">Membrane</keyword>
<keyword evidence="4 6" id="KW-1133">Transmembrane helix</keyword>
<dbReference type="PANTHER" id="PTHR36115:SF4">
    <property type="entry name" value="MEMBRANE PROTEIN"/>
    <property type="match status" value="1"/>
</dbReference>
<accession>A0A1I3NLX0</accession>
<evidence type="ECO:0000256" key="5">
    <source>
        <dbReference type="ARBA" id="ARBA00023136"/>
    </source>
</evidence>
<evidence type="ECO:0000313" key="8">
    <source>
        <dbReference type="EMBL" id="SFJ10195.1"/>
    </source>
</evidence>
<name>A0A1I3NLX0_9ACTN</name>
<keyword evidence="9" id="KW-1185">Reference proteome</keyword>
<evidence type="ECO:0000256" key="3">
    <source>
        <dbReference type="ARBA" id="ARBA00022692"/>
    </source>
</evidence>
<organism evidence="8 9">
    <name type="scientific">Streptosporangium canum</name>
    <dbReference type="NCBI Taxonomy" id="324952"/>
    <lineage>
        <taxon>Bacteria</taxon>
        <taxon>Bacillati</taxon>
        <taxon>Actinomycetota</taxon>
        <taxon>Actinomycetes</taxon>
        <taxon>Streptosporangiales</taxon>
        <taxon>Streptosporangiaceae</taxon>
        <taxon>Streptosporangium</taxon>
    </lineage>
</organism>
<feature type="transmembrane region" description="Helical" evidence="6">
    <location>
        <begin position="41"/>
        <end position="59"/>
    </location>
</feature>
<dbReference type="EMBL" id="FOQY01000006">
    <property type="protein sequence ID" value="SFJ10195.1"/>
    <property type="molecule type" value="Genomic_DNA"/>
</dbReference>
<dbReference type="Proteomes" id="UP000199111">
    <property type="component" value="Unassembled WGS sequence"/>
</dbReference>
<dbReference type="PANTHER" id="PTHR36115">
    <property type="entry name" value="PROLINE-RICH ANTIGEN HOMOLOG-RELATED"/>
    <property type="match status" value="1"/>
</dbReference>
<keyword evidence="3 6" id="KW-0812">Transmembrane</keyword>
<protein>
    <submittedName>
        <fullName evidence="8">Uncharacterized membrane protein YckC, RDD family</fullName>
    </submittedName>
</protein>
<reference evidence="9" key="1">
    <citation type="submission" date="2016-10" db="EMBL/GenBank/DDBJ databases">
        <authorList>
            <person name="Varghese N."/>
            <person name="Submissions S."/>
        </authorList>
    </citation>
    <scope>NUCLEOTIDE SEQUENCE [LARGE SCALE GENOMIC DNA]</scope>
    <source>
        <strain evidence="9">CGMCC 4.2126</strain>
    </source>
</reference>
<comment type="subcellular location">
    <subcellularLocation>
        <location evidence="1">Cell membrane</location>
        <topology evidence="1">Multi-pass membrane protein</topology>
    </subcellularLocation>
</comment>
<dbReference type="AlphaFoldDB" id="A0A1I3NLX0"/>
<evidence type="ECO:0000259" key="7">
    <source>
        <dbReference type="Pfam" id="PF06271"/>
    </source>
</evidence>
<sequence>MTAEPPNHGAYGQAPYGSVPPAPPVLAVWWERLVARLIDSIILGVVVMVIITPIIAGAFTTTEKVTLLGTTVEVPVTSFLGLLISAIVGFLIYSAYEYFQITRDGQTLGKKIMKIRITTVGAGLQGGLDSQSALKRIGVLYGPQLLGFQTFLNLIGSIFSLVNVLWQFWDKPLQQCLHDKVANTVVVKMPR</sequence>
<dbReference type="RefSeq" id="WP_093887083.1">
    <property type="nucleotide sequence ID" value="NZ_FOQY01000006.1"/>
</dbReference>
<feature type="transmembrane region" description="Helical" evidence="6">
    <location>
        <begin position="79"/>
        <end position="96"/>
    </location>
</feature>
<evidence type="ECO:0000256" key="6">
    <source>
        <dbReference type="SAM" id="Phobius"/>
    </source>
</evidence>
<evidence type="ECO:0000313" key="9">
    <source>
        <dbReference type="Proteomes" id="UP000199111"/>
    </source>
</evidence>
<gene>
    <name evidence="8" type="ORF">SAMN05216275_106265</name>
</gene>
<dbReference type="GeneID" id="96298201"/>
<dbReference type="Pfam" id="PF06271">
    <property type="entry name" value="RDD"/>
    <property type="match status" value="1"/>
</dbReference>
<evidence type="ECO:0000256" key="2">
    <source>
        <dbReference type="ARBA" id="ARBA00022475"/>
    </source>
</evidence>
<evidence type="ECO:0000256" key="1">
    <source>
        <dbReference type="ARBA" id="ARBA00004651"/>
    </source>
</evidence>
<dbReference type="InterPro" id="IPR010432">
    <property type="entry name" value="RDD"/>
</dbReference>
<keyword evidence="2" id="KW-1003">Cell membrane</keyword>
<dbReference type="InterPro" id="IPR051791">
    <property type="entry name" value="Pra-immunoreactive"/>
</dbReference>
<dbReference type="GO" id="GO:0005886">
    <property type="term" value="C:plasma membrane"/>
    <property type="evidence" value="ECO:0007669"/>
    <property type="project" value="UniProtKB-SubCell"/>
</dbReference>